<comment type="caution">
    <text evidence="2">The sequence shown here is derived from an EMBL/GenBank/DDBJ whole genome shotgun (WGS) entry which is preliminary data.</text>
</comment>
<proteinExistence type="predicted"/>
<protein>
    <submittedName>
        <fullName evidence="2">Uncharacterized protein</fullName>
    </submittedName>
</protein>
<keyword evidence="1" id="KW-0472">Membrane</keyword>
<evidence type="ECO:0000313" key="2">
    <source>
        <dbReference type="EMBL" id="KII70078.1"/>
    </source>
</evidence>
<dbReference type="Proteomes" id="UP000031668">
    <property type="component" value="Unassembled WGS sequence"/>
</dbReference>
<organism evidence="2 3">
    <name type="scientific">Thelohanellus kitauei</name>
    <name type="common">Myxosporean</name>
    <dbReference type="NCBI Taxonomy" id="669202"/>
    <lineage>
        <taxon>Eukaryota</taxon>
        <taxon>Metazoa</taxon>
        <taxon>Cnidaria</taxon>
        <taxon>Myxozoa</taxon>
        <taxon>Myxosporea</taxon>
        <taxon>Bivalvulida</taxon>
        <taxon>Platysporina</taxon>
        <taxon>Myxobolidae</taxon>
        <taxon>Thelohanellus</taxon>
    </lineage>
</organism>
<dbReference type="AlphaFoldDB" id="A0A0C2JL12"/>
<evidence type="ECO:0000256" key="1">
    <source>
        <dbReference type="SAM" id="Phobius"/>
    </source>
</evidence>
<sequence>MNRSMEDEISDSIFQIIIDELVIEFINYTQTCPDTLQNSENYTIVFADFNSTDLIYPCMLNSSIDETQSVNLYSKNIIDAASTTSYIIMDTDEFLYSDHTQISTQSMITNSKNIDTSILITDITIFSTSREKSHSNTFLHSISRNISEINLTNSNITRRIKGLGNIIDVPYSTESSNSISTNIISRKYTTPIRIIEETNVSNSYPSRYLTEFTDISTNIIETDFTNPIITTQKQGLHPTSFVWIIFLFVLAVLICSISCIINCCRKNTTQSEKIDSDDSMPYEIT</sequence>
<dbReference type="EMBL" id="JWZT01002199">
    <property type="protein sequence ID" value="KII70078.1"/>
    <property type="molecule type" value="Genomic_DNA"/>
</dbReference>
<keyword evidence="3" id="KW-1185">Reference proteome</keyword>
<name>A0A0C2JL12_THEKT</name>
<keyword evidence="1" id="KW-1133">Transmembrane helix</keyword>
<accession>A0A0C2JL12</accession>
<evidence type="ECO:0000313" key="3">
    <source>
        <dbReference type="Proteomes" id="UP000031668"/>
    </source>
</evidence>
<reference evidence="2 3" key="1">
    <citation type="journal article" date="2014" name="Genome Biol. Evol.">
        <title>The genome of the myxosporean Thelohanellus kitauei shows adaptations to nutrient acquisition within its fish host.</title>
        <authorList>
            <person name="Yang Y."/>
            <person name="Xiong J."/>
            <person name="Zhou Z."/>
            <person name="Huo F."/>
            <person name="Miao W."/>
            <person name="Ran C."/>
            <person name="Liu Y."/>
            <person name="Zhang J."/>
            <person name="Feng J."/>
            <person name="Wang M."/>
            <person name="Wang M."/>
            <person name="Wang L."/>
            <person name="Yao B."/>
        </authorList>
    </citation>
    <scope>NUCLEOTIDE SEQUENCE [LARGE SCALE GENOMIC DNA]</scope>
    <source>
        <strain evidence="2">Wuqing</strain>
    </source>
</reference>
<gene>
    <name evidence="2" type="ORF">RF11_07853</name>
</gene>
<keyword evidence="1" id="KW-0812">Transmembrane</keyword>
<feature type="transmembrane region" description="Helical" evidence="1">
    <location>
        <begin position="241"/>
        <end position="264"/>
    </location>
</feature>